<dbReference type="PANTHER" id="PTHR11106:SF27">
    <property type="entry name" value="MACRO DOMAIN-CONTAINING PROTEIN"/>
    <property type="match status" value="1"/>
</dbReference>
<evidence type="ECO:0000259" key="1">
    <source>
        <dbReference type="PROSITE" id="PS51154"/>
    </source>
</evidence>
<name>A0A533QEZ3_9BACT</name>
<evidence type="ECO:0000313" key="2">
    <source>
        <dbReference type="EMBL" id="TLD43337.1"/>
    </source>
</evidence>
<dbReference type="Proteomes" id="UP000319783">
    <property type="component" value="Unassembled WGS sequence"/>
</dbReference>
<dbReference type="NCBIfam" id="NF001664">
    <property type="entry name" value="PRK00431.1-6"/>
    <property type="match status" value="1"/>
</dbReference>
<dbReference type="PROSITE" id="PS51154">
    <property type="entry name" value="MACRO"/>
    <property type="match status" value="1"/>
</dbReference>
<evidence type="ECO:0000313" key="3">
    <source>
        <dbReference type="Proteomes" id="UP000319783"/>
    </source>
</evidence>
<accession>A0A533QEZ3</accession>
<dbReference type="CDD" id="cd02908">
    <property type="entry name" value="Macro_OAADPr_deacetylase"/>
    <property type="match status" value="1"/>
</dbReference>
<organism evidence="2 3">
    <name type="scientific">Candidatus Jettenia ecosi</name>
    <dbReference type="NCBI Taxonomy" id="2494326"/>
    <lineage>
        <taxon>Bacteria</taxon>
        <taxon>Pseudomonadati</taxon>
        <taxon>Planctomycetota</taxon>
        <taxon>Candidatus Brocadiia</taxon>
        <taxon>Candidatus Brocadiales</taxon>
        <taxon>Candidatus Brocadiaceae</taxon>
        <taxon>Candidatus Jettenia</taxon>
    </lineage>
</organism>
<dbReference type="PANTHER" id="PTHR11106">
    <property type="entry name" value="GANGLIOSIDE INDUCED DIFFERENTIATION ASSOCIATED PROTEIN 2-RELATED"/>
    <property type="match status" value="1"/>
</dbReference>
<comment type="caution">
    <text evidence="2">The sequence shown here is derived from an EMBL/GenBank/DDBJ whole genome shotgun (WGS) entry which is preliminary data.</text>
</comment>
<feature type="domain" description="Macro" evidence="1">
    <location>
        <begin position="1"/>
        <end position="178"/>
    </location>
</feature>
<dbReference type="SUPFAM" id="SSF52949">
    <property type="entry name" value="Macro domain-like"/>
    <property type="match status" value="1"/>
</dbReference>
<dbReference type="InterPro" id="IPR002589">
    <property type="entry name" value="Macro_dom"/>
</dbReference>
<dbReference type="AlphaFoldDB" id="A0A533QEZ3"/>
<proteinExistence type="predicted"/>
<dbReference type="Gene3D" id="3.40.220.10">
    <property type="entry name" value="Leucine Aminopeptidase, subunit E, domain 1"/>
    <property type="match status" value="1"/>
</dbReference>
<reference evidence="2 3" key="1">
    <citation type="submission" date="2019-04" db="EMBL/GenBank/DDBJ databases">
        <title>Genome of a novel bacterium Candidatus Jettenia ecosi reconstructed from metagenome of an anammox bioreactor.</title>
        <authorList>
            <person name="Mardanov A.V."/>
            <person name="Beletsky A.V."/>
            <person name="Ravin N.V."/>
            <person name="Botchkova E.A."/>
            <person name="Litti Y.V."/>
            <person name="Nozhevnikova A.N."/>
        </authorList>
    </citation>
    <scope>NUCLEOTIDE SEQUENCE [LARGE SCALE GENOMIC DNA]</scope>
    <source>
        <strain evidence="2">J2</strain>
    </source>
</reference>
<dbReference type="EMBL" id="SULG01000004">
    <property type="protein sequence ID" value="TLD43337.1"/>
    <property type="molecule type" value="Genomic_DNA"/>
</dbReference>
<dbReference type="Pfam" id="PF01661">
    <property type="entry name" value="Macro"/>
    <property type="match status" value="1"/>
</dbReference>
<gene>
    <name evidence="2" type="ORF">JETT_0342</name>
</gene>
<protein>
    <submittedName>
        <fullName evidence="2">RNase III inhibitor</fullName>
    </submittedName>
</protein>
<sequence length="187" mass="20379">MLKTTINTSTLELVEGDITLQETDAIVNAANTSLLGGGGVDGTIHRAGGPKILEECKKLGGCPTGEARITTGGDLKARYVIHTVGPVYRHGKKGEAELLAHAYKNSLALASQYKLKSISFPSISTGAYGYPIHEAATVALKTVIDYLKTHSHSIELVRFVLFNFRSYQPYEKALQELIKYQTLKEKQ</sequence>
<dbReference type="InterPro" id="IPR043472">
    <property type="entry name" value="Macro_dom-like"/>
</dbReference>
<dbReference type="SMART" id="SM00506">
    <property type="entry name" value="A1pp"/>
    <property type="match status" value="1"/>
</dbReference>